<dbReference type="EMBL" id="PYBW01000009">
    <property type="protein sequence ID" value="PYC87992.1"/>
    <property type="molecule type" value="Genomic_DNA"/>
</dbReference>
<comment type="caution">
    <text evidence="1">The sequence shown here is derived from an EMBL/GenBank/DDBJ whole genome shotgun (WGS) entry which is preliminary data.</text>
</comment>
<evidence type="ECO:0000313" key="2">
    <source>
        <dbReference type="Proteomes" id="UP000248039"/>
    </source>
</evidence>
<accession>A0A2V4PSH3</accession>
<organism evidence="1 2">
    <name type="scientific">Streptomyces tateyamensis</name>
    <dbReference type="NCBI Taxonomy" id="565073"/>
    <lineage>
        <taxon>Bacteria</taxon>
        <taxon>Bacillati</taxon>
        <taxon>Actinomycetota</taxon>
        <taxon>Actinomycetes</taxon>
        <taxon>Kitasatosporales</taxon>
        <taxon>Streptomycetaceae</taxon>
        <taxon>Streptomyces</taxon>
    </lineage>
</organism>
<name>A0A2V4PSH3_9ACTN</name>
<reference evidence="1 2" key="1">
    <citation type="submission" date="2018-03" db="EMBL/GenBank/DDBJ databases">
        <title>Bioinformatic expansion and discovery of thiopeptide antibiotics.</title>
        <authorList>
            <person name="Schwalen C.J."/>
            <person name="Hudson G.A."/>
            <person name="Mitchell D.A."/>
        </authorList>
    </citation>
    <scope>NUCLEOTIDE SEQUENCE [LARGE SCALE GENOMIC DNA]</scope>
    <source>
        <strain evidence="1 2">ATCC 21389</strain>
    </source>
</reference>
<dbReference type="Proteomes" id="UP000248039">
    <property type="component" value="Unassembled WGS sequence"/>
</dbReference>
<dbReference type="AlphaFoldDB" id="A0A2V4PSH3"/>
<proteinExistence type="predicted"/>
<gene>
    <name evidence="1" type="ORF">C7C46_01995</name>
</gene>
<keyword evidence="2" id="KW-1185">Reference proteome</keyword>
<protein>
    <submittedName>
        <fullName evidence="1">Uncharacterized protein</fullName>
    </submittedName>
</protein>
<evidence type="ECO:0000313" key="1">
    <source>
        <dbReference type="EMBL" id="PYC87992.1"/>
    </source>
</evidence>
<sequence length="110" mass="12361">MLETPLTELEPTSLPSVPPGLPWAPGWCWSCDTERDVIPIGSGTLDGIDVELSTCRWCLALLRNRLTEAGRRNAARTRAGQRAHQLARWSRSLRRRRFATTGRHRALSAK</sequence>